<reference evidence="2" key="2">
    <citation type="submission" date="2015-03" db="UniProtKB">
        <authorList>
            <consortium name="EnsemblPlants"/>
        </authorList>
    </citation>
    <scope>IDENTIFICATION</scope>
</reference>
<dbReference type="Proteomes" id="UP000026960">
    <property type="component" value="Chromosome 11"/>
</dbReference>
<dbReference type="AlphaFoldDB" id="A0A0D3HLI7"/>
<evidence type="ECO:0000313" key="3">
    <source>
        <dbReference type="Proteomes" id="UP000026960"/>
    </source>
</evidence>
<dbReference type="Gramene" id="OBART11G12560.1">
    <property type="protein sequence ID" value="OBART11G12560.1"/>
    <property type="gene ID" value="OBART11G12560"/>
</dbReference>
<dbReference type="PaxDb" id="65489-OBART11G12560.1"/>
<feature type="signal peptide" evidence="1">
    <location>
        <begin position="1"/>
        <end position="31"/>
    </location>
</feature>
<dbReference type="PANTHER" id="PTHR48158">
    <property type="entry name" value="OS11G0453550 PROTEIN"/>
    <property type="match status" value="1"/>
</dbReference>
<dbReference type="EnsemblPlants" id="OBART11G12560.1">
    <property type="protein sequence ID" value="OBART11G12560.1"/>
    <property type="gene ID" value="OBART11G12560"/>
</dbReference>
<dbReference type="HOGENOM" id="CLU_153463_0_0_1"/>
<name>A0A0D3HLI7_9ORYZ</name>
<keyword evidence="3" id="KW-1185">Reference proteome</keyword>
<evidence type="ECO:0000313" key="2">
    <source>
        <dbReference type="EnsemblPlants" id="OBART11G12560.1"/>
    </source>
</evidence>
<evidence type="ECO:0000256" key="1">
    <source>
        <dbReference type="SAM" id="SignalP"/>
    </source>
</evidence>
<keyword evidence="1" id="KW-0732">Signal</keyword>
<sequence>MAKCMTYTHQGVMLFFLVLLVCSAIPAQIRGQNTNKIRSDMPMGVKGRNGFLGLDYKPDHCVQTRGGFYCCSLDQLCYPTLEGCIPNCTPPKVHRGS</sequence>
<reference evidence="2" key="1">
    <citation type="journal article" date="2009" name="Rice">
        <title>De Novo Next Generation Sequencing of Plant Genomes.</title>
        <authorList>
            <person name="Rounsley S."/>
            <person name="Marri P.R."/>
            <person name="Yu Y."/>
            <person name="He R."/>
            <person name="Sisneros N."/>
            <person name="Goicoechea J.L."/>
            <person name="Lee S.J."/>
            <person name="Angelova A."/>
            <person name="Kudrna D."/>
            <person name="Luo M."/>
            <person name="Affourtit J."/>
            <person name="Desany B."/>
            <person name="Knight J."/>
            <person name="Niazi F."/>
            <person name="Egholm M."/>
            <person name="Wing R.A."/>
        </authorList>
    </citation>
    <scope>NUCLEOTIDE SEQUENCE [LARGE SCALE GENOMIC DNA]</scope>
    <source>
        <strain evidence="2">cv. IRGC 105608</strain>
    </source>
</reference>
<organism evidence="2">
    <name type="scientific">Oryza barthii</name>
    <dbReference type="NCBI Taxonomy" id="65489"/>
    <lineage>
        <taxon>Eukaryota</taxon>
        <taxon>Viridiplantae</taxon>
        <taxon>Streptophyta</taxon>
        <taxon>Embryophyta</taxon>
        <taxon>Tracheophyta</taxon>
        <taxon>Spermatophyta</taxon>
        <taxon>Magnoliopsida</taxon>
        <taxon>Liliopsida</taxon>
        <taxon>Poales</taxon>
        <taxon>Poaceae</taxon>
        <taxon>BOP clade</taxon>
        <taxon>Oryzoideae</taxon>
        <taxon>Oryzeae</taxon>
        <taxon>Oryzinae</taxon>
        <taxon>Oryza</taxon>
    </lineage>
</organism>
<protein>
    <submittedName>
        <fullName evidence="2">Uncharacterized protein</fullName>
    </submittedName>
</protein>
<dbReference type="PANTHER" id="PTHR48158:SF1">
    <property type="entry name" value="OS11G0453550 PROTEIN"/>
    <property type="match status" value="1"/>
</dbReference>
<proteinExistence type="predicted"/>
<feature type="chain" id="PRO_5002263730" evidence="1">
    <location>
        <begin position="32"/>
        <end position="97"/>
    </location>
</feature>
<accession>A0A0D3HLI7</accession>